<name>A0A1F5KTB1_9BACT</name>
<dbReference type="PANTHER" id="PTHR47163:SF2">
    <property type="entry name" value="SI:DKEY-17M8.2"/>
    <property type="match status" value="1"/>
</dbReference>
<organism evidence="2 3">
    <name type="scientific">Candidatus Daviesbacteria bacterium RIFCSPLOWO2_01_FULL_39_12</name>
    <dbReference type="NCBI Taxonomy" id="1797785"/>
    <lineage>
        <taxon>Bacteria</taxon>
        <taxon>Candidatus Daviesiibacteriota</taxon>
    </lineage>
</organism>
<reference evidence="2 3" key="1">
    <citation type="journal article" date="2016" name="Nat. Commun.">
        <title>Thousands of microbial genomes shed light on interconnected biogeochemical processes in an aquifer system.</title>
        <authorList>
            <person name="Anantharaman K."/>
            <person name="Brown C.T."/>
            <person name="Hug L.A."/>
            <person name="Sharon I."/>
            <person name="Castelle C.J."/>
            <person name="Probst A.J."/>
            <person name="Thomas B.C."/>
            <person name="Singh A."/>
            <person name="Wilkins M.J."/>
            <person name="Karaoz U."/>
            <person name="Brodie E.L."/>
            <person name="Williams K.H."/>
            <person name="Hubbard S.S."/>
            <person name="Banfield J.F."/>
        </authorList>
    </citation>
    <scope>NUCLEOTIDE SEQUENCE [LARGE SCALE GENOMIC DNA]</scope>
</reference>
<dbReference type="InterPro" id="IPR053164">
    <property type="entry name" value="IS1016-like_transposase"/>
</dbReference>
<evidence type="ECO:0000313" key="3">
    <source>
        <dbReference type="Proteomes" id="UP000178565"/>
    </source>
</evidence>
<gene>
    <name evidence="2" type="ORF">A3B45_05245</name>
</gene>
<feature type="domain" description="ISXO2-like transposase" evidence="1">
    <location>
        <begin position="42"/>
        <end position="189"/>
    </location>
</feature>
<sequence length="204" mass="23694">MIHSKGGISAKGLQRQLGVTYKTSFRMLHKIRSLMADNSGDLFKGVVEVDETWVGGKSWLRGKKWWSDWKEIPKTTVMGFVERGGRVRTTIIDDTSRWTLTKHIKANIDPKATVMSDQHHGYQKLDQDGYEHHSVNHSVHYVDKYDKTIHTQTIEGFWSQLKRGIVGTYRHVSPKYLQNYCDEFGFRYGNRKSEDQFMILLGKI</sequence>
<dbReference type="InterPro" id="IPR024445">
    <property type="entry name" value="Tnp_ISXO2-like"/>
</dbReference>
<dbReference type="Proteomes" id="UP000178565">
    <property type="component" value="Unassembled WGS sequence"/>
</dbReference>
<evidence type="ECO:0000259" key="1">
    <source>
        <dbReference type="SMART" id="SM01126"/>
    </source>
</evidence>
<proteinExistence type="predicted"/>
<dbReference type="SMART" id="SM01126">
    <property type="entry name" value="DDE_Tnp_IS1595"/>
    <property type="match status" value="1"/>
</dbReference>
<dbReference type="Pfam" id="PF12762">
    <property type="entry name" value="DDE_Tnp_IS1595"/>
    <property type="match status" value="1"/>
</dbReference>
<dbReference type="PANTHER" id="PTHR47163">
    <property type="entry name" value="DDE_TNP_IS1595 DOMAIN-CONTAINING PROTEIN"/>
    <property type="match status" value="1"/>
</dbReference>
<protein>
    <recommendedName>
        <fullName evidence="1">ISXO2-like transposase domain-containing protein</fullName>
    </recommendedName>
</protein>
<dbReference type="NCBIfam" id="NF033547">
    <property type="entry name" value="transpos_IS1595"/>
    <property type="match status" value="1"/>
</dbReference>
<comment type="caution">
    <text evidence="2">The sequence shown here is derived from an EMBL/GenBank/DDBJ whole genome shotgun (WGS) entry which is preliminary data.</text>
</comment>
<evidence type="ECO:0000313" key="2">
    <source>
        <dbReference type="EMBL" id="OGE44069.1"/>
    </source>
</evidence>
<dbReference type="EMBL" id="MFDM01000009">
    <property type="protein sequence ID" value="OGE44069.1"/>
    <property type="molecule type" value="Genomic_DNA"/>
</dbReference>
<accession>A0A1F5KTB1</accession>
<dbReference type="AlphaFoldDB" id="A0A1F5KTB1"/>